<dbReference type="PATRIC" id="fig|106592.7.peg.3596"/>
<evidence type="ECO:0000256" key="6">
    <source>
        <dbReference type="RuleBase" id="RU004168"/>
    </source>
</evidence>
<dbReference type="PANTHER" id="PTHR47268:SF4">
    <property type="entry name" value="ACYLPHOSPHATASE"/>
    <property type="match status" value="1"/>
</dbReference>
<dbReference type="RefSeq" id="WP_053251378.1">
    <property type="nucleotide sequence ID" value="NZ_LGAP01000021.1"/>
</dbReference>
<keyword evidence="4 5" id="KW-0378">Hydrolase</keyword>
<dbReference type="EMBL" id="LGAP01000021">
    <property type="protein sequence ID" value="KOF15198.1"/>
    <property type="molecule type" value="Genomic_DNA"/>
</dbReference>
<accession>A0A0L8BKV6</accession>
<protein>
    <recommendedName>
        <fullName evidence="2 4">Acylphosphatase</fullName>
        <ecNumber evidence="2 4">3.6.1.7</ecNumber>
    </recommendedName>
</protein>
<dbReference type="Proteomes" id="UP000037425">
    <property type="component" value="Unassembled WGS sequence"/>
</dbReference>
<evidence type="ECO:0000256" key="2">
    <source>
        <dbReference type="ARBA" id="ARBA00012150"/>
    </source>
</evidence>
<gene>
    <name evidence="8" type="ORF">AC244_24300</name>
</gene>
<feature type="active site" evidence="4">
    <location>
        <position position="22"/>
    </location>
</feature>
<feature type="domain" description="Acylphosphatase-like" evidence="7">
    <location>
        <begin position="7"/>
        <end position="94"/>
    </location>
</feature>
<comment type="catalytic activity">
    <reaction evidence="3 4 5">
        <text>an acyl phosphate + H2O = a carboxylate + phosphate + H(+)</text>
        <dbReference type="Rhea" id="RHEA:14965"/>
        <dbReference type="ChEBI" id="CHEBI:15377"/>
        <dbReference type="ChEBI" id="CHEBI:15378"/>
        <dbReference type="ChEBI" id="CHEBI:29067"/>
        <dbReference type="ChEBI" id="CHEBI:43474"/>
        <dbReference type="ChEBI" id="CHEBI:59918"/>
        <dbReference type="EC" id="3.6.1.7"/>
    </reaction>
</comment>
<comment type="caution">
    <text evidence="8">The sequence shown here is derived from an EMBL/GenBank/DDBJ whole genome shotgun (WGS) entry which is preliminary data.</text>
</comment>
<dbReference type="GO" id="GO:0003998">
    <property type="term" value="F:acylphosphatase activity"/>
    <property type="evidence" value="ECO:0007669"/>
    <property type="project" value="UniProtKB-EC"/>
</dbReference>
<dbReference type="InterPro" id="IPR020456">
    <property type="entry name" value="Acylphosphatase"/>
</dbReference>
<dbReference type="InterPro" id="IPR017968">
    <property type="entry name" value="Acylphosphatase_CS"/>
</dbReference>
<sequence>MIRERKAMLVRVSGRVQGVSFRIWTRREAERLGVTGWVRNERDGSVAAMIVGSDAALANMVERLWIGPAAASVVNVETEPVALPDPVQGFQITG</sequence>
<dbReference type="EC" id="3.6.1.7" evidence="2 4"/>
<dbReference type="SUPFAM" id="SSF54975">
    <property type="entry name" value="Acylphosphatase/BLUF domain-like"/>
    <property type="match status" value="1"/>
</dbReference>
<comment type="similarity">
    <text evidence="1 6">Belongs to the acylphosphatase family.</text>
</comment>
<dbReference type="AlphaFoldDB" id="A0A0L8BKV6"/>
<evidence type="ECO:0000313" key="8">
    <source>
        <dbReference type="EMBL" id="KOF15198.1"/>
    </source>
</evidence>
<evidence type="ECO:0000256" key="4">
    <source>
        <dbReference type="PROSITE-ProRule" id="PRU00520"/>
    </source>
</evidence>
<dbReference type="Pfam" id="PF00708">
    <property type="entry name" value="Acylphosphatase"/>
    <property type="match status" value="1"/>
</dbReference>
<dbReference type="PANTHER" id="PTHR47268">
    <property type="entry name" value="ACYLPHOSPHATASE"/>
    <property type="match status" value="1"/>
</dbReference>
<dbReference type="Gene3D" id="3.30.70.100">
    <property type="match status" value="1"/>
</dbReference>
<organism evidence="8 9">
    <name type="scientific">Ensifer adhaerens</name>
    <name type="common">Sinorhizobium morelense</name>
    <dbReference type="NCBI Taxonomy" id="106592"/>
    <lineage>
        <taxon>Bacteria</taxon>
        <taxon>Pseudomonadati</taxon>
        <taxon>Pseudomonadota</taxon>
        <taxon>Alphaproteobacteria</taxon>
        <taxon>Hyphomicrobiales</taxon>
        <taxon>Rhizobiaceae</taxon>
        <taxon>Sinorhizobium/Ensifer group</taxon>
        <taxon>Ensifer</taxon>
    </lineage>
</organism>
<dbReference type="PRINTS" id="PR00112">
    <property type="entry name" value="ACYLPHPHTASE"/>
</dbReference>
<dbReference type="PROSITE" id="PS51160">
    <property type="entry name" value="ACYLPHOSPHATASE_3"/>
    <property type="match status" value="1"/>
</dbReference>
<dbReference type="InterPro" id="IPR036046">
    <property type="entry name" value="Acylphosphatase-like_dom_sf"/>
</dbReference>
<dbReference type="PROSITE" id="PS00150">
    <property type="entry name" value="ACYLPHOSPHATASE_1"/>
    <property type="match status" value="1"/>
</dbReference>
<dbReference type="OrthoDB" id="5295388at2"/>
<reference evidence="9" key="1">
    <citation type="submission" date="2015-07" db="EMBL/GenBank/DDBJ databases">
        <title>Whole genome sequence of an Ensifer adhaerens strain isolated from a cave pool in the Wind Cave National Park.</title>
        <authorList>
            <person name="Eng W.W.H."/>
            <person name="Gan H.M."/>
            <person name="Barton H.A."/>
            <person name="Savka M.A."/>
        </authorList>
    </citation>
    <scope>NUCLEOTIDE SEQUENCE [LARGE SCALE GENOMIC DNA]</scope>
    <source>
        <strain evidence="9">SD006</strain>
    </source>
</reference>
<dbReference type="NCBIfam" id="NF010999">
    <property type="entry name" value="PRK14425.1"/>
    <property type="match status" value="1"/>
</dbReference>
<evidence type="ECO:0000313" key="9">
    <source>
        <dbReference type="Proteomes" id="UP000037425"/>
    </source>
</evidence>
<evidence type="ECO:0000259" key="7">
    <source>
        <dbReference type="PROSITE" id="PS51160"/>
    </source>
</evidence>
<dbReference type="PROSITE" id="PS00151">
    <property type="entry name" value="ACYLPHOSPHATASE_2"/>
    <property type="match status" value="1"/>
</dbReference>
<evidence type="ECO:0000256" key="3">
    <source>
        <dbReference type="ARBA" id="ARBA00047645"/>
    </source>
</evidence>
<evidence type="ECO:0000256" key="1">
    <source>
        <dbReference type="ARBA" id="ARBA00005614"/>
    </source>
</evidence>
<proteinExistence type="inferred from homology"/>
<dbReference type="InterPro" id="IPR001792">
    <property type="entry name" value="Acylphosphatase-like_dom"/>
</dbReference>
<evidence type="ECO:0000256" key="5">
    <source>
        <dbReference type="RuleBase" id="RU000553"/>
    </source>
</evidence>
<name>A0A0L8BKV6_ENSAD</name>
<feature type="active site" evidence="4">
    <location>
        <position position="40"/>
    </location>
</feature>